<evidence type="ECO:0000256" key="2">
    <source>
        <dbReference type="ARBA" id="ARBA00023315"/>
    </source>
</evidence>
<keyword evidence="5" id="KW-1185">Reference proteome</keyword>
<dbReference type="Proteomes" id="UP000264492">
    <property type="component" value="Unassembled WGS sequence"/>
</dbReference>
<dbReference type="OrthoDB" id="8304386at2"/>
<dbReference type="InterPro" id="IPR050832">
    <property type="entry name" value="Bact_Acetyltransf"/>
</dbReference>
<dbReference type="Gene3D" id="3.40.630.30">
    <property type="match status" value="1"/>
</dbReference>
<evidence type="ECO:0000259" key="3">
    <source>
        <dbReference type="PROSITE" id="PS51186"/>
    </source>
</evidence>
<dbReference type="GO" id="GO:0016747">
    <property type="term" value="F:acyltransferase activity, transferring groups other than amino-acyl groups"/>
    <property type="evidence" value="ECO:0007669"/>
    <property type="project" value="InterPro"/>
</dbReference>
<keyword evidence="1 4" id="KW-0808">Transferase</keyword>
<protein>
    <submittedName>
        <fullName evidence="4">GNAT family N-acetyltransferase</fullName>
    </submittedName>
</protein>
<organism evidence="4 5">
    <name type="scientific">Lysobacter silvisoli</name>
    <dbReference type="NCBI Taxonomy" id="2293254"/>
    <lineage>
        <taxon>Bacteria</taxon>
        <taxon>Pseudomonadati</taxon>
        <taxon>Pseudomonadota</taxon>
        <taxon>Gammaproteobacteria</taxon>
        <taxon>Lysobacterales</taxon>
        <taxon>Lysobacteraceae</taxon>
        <taxon>Lysobacter</taxon>
    </lineage>
</organism>
<name>A0A371JYQ7_9GAMM</name>
<evidence type="ECO:0000256" key="1">
    <source>
        <dbReference type="ARBA" id="ARBA00022679"/>
    </source>
</evidence>
<dbReference type="InterPro" id="IPR016181">
    <property type="entry name" value="Acyl_CoA_acyltransferase"/>
</dbReference>
<gene>
    <name evidence="4" type="ORF">DX914_17720</name>
</gene>
<evidence type="ECO:0000313" key="4">
    <source>
        <dbReference type="EMBL" id="RDZ26806.1"/>
    </source>
</evidence>
<reference evidence="4 5" key="1">
    <citation type="submission" date="2018-08" db="EMBL/GenBank/DDBJ databases">
        <title>Lysobacter sp. zong2l5, whole genome shotgun sequence.</title>
        <authorList>
            <person name="Zhang X."/>
            <person name="Feng G."/>
            <person name="Zhu H."/>
        </authorList>
    </citation>
    <scope>NUCLEOTIDE SEQUENCE [LARGE SCALE GENOMIC DNA]</scope>
    <source>
        <strain evidence="5">zong2l5</strain>
    </source>
</reference>
<dbReference type="EMBL" id="QTSU01000003">
    <property type="protein sequence ID" value="RDZ26806.1"/>
    <property type="molecule type" value="Genomic_DNA"/>
</dbReference>
<dbReference type="PROSITE" id="PS51186">
    <property type="entry name" value="GNAT"/>
    <property type="match status" value="1"/>
</dbReference>
<proteinExistence type="predicted"/>
<dbReference type="PANTHER" id="PTHR43877">
    <property type="entry name" value="AMINOALKYLPHOSPHONATE N-ACETYLTRANSFERASE-RELATED-RELATED"/>
    <property type="match status" value="1"/>
</dbReference>
<dbReference type="InterPro" id="IPR000182">
    <property type="entry name" value="GNAT_dom"/>
</dbReference>
<dbReference type="AlphaFoldDB" id="A0A371JYQ7"/>
<dbReference type="Pfam" id="PF00583">
    <property type="entry name" value="Acetyltransf_1"/>
    <property type="match status" value="1"/>
</dbReference>
<evidence type="ECO:0000313" key="5">
    <source>
        <dbReference type="Proteomes" id="UP000264492"/>
    </source>
</evidence>
<dbReference type="RefSeq" id="WP_115861193.1">
    <property type="nucleotide sequence ID" value="NZ_QTSU01000003.1"/>
</dbReference>
<keyword evidence="2" id="KW-0012">Acyltransferase</keyword>
<sequence>MPTDPAAPAAVRVVPVDDALAAAVRALEVAPEQIQYVGDTAFNLDDTRRDPHSEAMAVLAGERVIGFYRLDFRAEAVGGRAFDEPSVGLRAVVIDRREQGRGYGAAAMDACAEDLQRRHPQLRLLALTVNCRNHAAIAAYRRSGFADTGELYLGGQAGPQHLMLRRLQPPSTD</sequence>
<comment type="caution">
    <text evidence="4">The sequence shown here is derived from an EMBL/GenBank/DDBJ whole genome shotgun (WGS) entry which is preliminary data.</text>
</comment>
<accession>A0A371JYQ7</accession>
<feature type="domain" description="N-acetyltransferase" evidence="3">
    <location>
        <begin position="11"/>
        <end position="169"/>
    </location>
</feature>
<dbReference type="SUPFAM" id="SSF55729">
    <property type="entry name" value="Acyl-CoA N-acyltransferases (Nat)"/>
    <property type="match status" value="1"/>
</dbReference>